<protein>
    <submittedName>
        <fullName evidence="2">Uncharacterized protein</fullName>
    </submittedName>
</protein>
<evidence type="ECO:0000313" key="2">
    <source>
        <dbReference type="EMBL" id="MFC7405517.1"/>
    </source>
</evidence>
<keyword evidence="3" id="KW-1185">Reference proteome</keyword>
<accession>A0ABW2QC66</accession>
<comment type="caution">
    <text evidence="2">The sequence shown here is derived from an EMBL/GenBank/DDBJ whole genome shotgun (WGS) entry which is preliminary data.</text>
</comment>
<evidence type="ECO:0000256" key="1">
    <source>
        <dbReference type="SAM" id="MobiDB-lite"/>
    </source>
</evidence>
<proteinExistence type="predicted"/>
<feature type="region of interest" description="Disordered" evidence="1">
    <location>
        <begin position="1"/>
        <end position="20"/>
    </location>
</feature>
<organism evidence="2 3">
    <name type="scientific">Georgenia alba</name>
    <dbReference type="NCBI Taxonomy" id="2233858"/>
    <lineage>
        <taxon>Bacteria</taxon>
        <taxon>Bacillati</taxon>
        <taxon>Actinomycetota</taxon>
        <taxon>Actinomycetes</taxon>
        <taxon>Micrococcales</taxon>
        <taxon>Bogoriellaceae</taxon>
        <taxon>Georgenia</taxon>
    </lineage>
</organism>
<dbReference type="EMBL" id="JBHTCQ010000002">
    <property type="protein sequence ID" value="MFC7405517.1"/>
    <property type="molecule type" value="Genomic_DNA"/>
</dbReference>
<name>A0ABW2QC66_9MICO</name>
<sequence length="217" mass="23246">MRPVPEPLDPRRYPWGGPPTAPMVVAGDSDPAAAWPPTERLEHLTPVVAVGSNAVEHVLRRKLDGLLDPGVPLSPATAENLGVGHSAHVSAGGYVAAAPFADGGATASVSLGWFDDRQLAALDASEPNYVRRARRVRCVLPDRTVVRAHVYDSRHGVLGRAGRPRHFGPQREVLAWLRRHLPGELGNVERLRAPRARDRLRRAVAAGGLALPSGLST</sequence>
<gene>
    <name evidence="2" type="ORF">ACFQQL_10400</name>
</gene>
<dbReference type="Proteomes" id="UP001596455">
    <property type="component" value="Unassembled WGS sequence"/>
</dbReference>
<evidence type="ECO:0000313" key="3">
    <source>
        <dbReference type="Proteomes" id="UP001596455"/>
    </source>
</evidence>
<dbReference type="RefSeq" id="WP_382394024.1">
    <property type="nucleotide sequence ID" value="NZ_JBHTCQ010000002.1"/>
</dbReference>
<reference evidence="3" key="1">
    <citation type="journal article" date="2019" name="Int. J. Syst. Evol. Microbiol.">
        <title>The Global Catalogue of Microorganisms (GCM) 10K type strain sequencing project: providing services to taxonomists for standard genome sequencing and annotation.</title>
        <authorList>
            <consortium name="The Broad Institute Genomics Platform"/>
            <consortium name="The Broad Institute Genome Sequencing Center for Infectious Disease"/>
            <person name="Wu L."/>
            <person name="Ma J."/>
        </authorList>
    </citation>
    <scope>NUCLEOTIDE SEQUENCE [LARGE SCALE GENOMIC DNA]</scope>
    <source>
        <strain evidence="3">JCM 1490</strain>
    </source>
</reference>